<dbReference type="PRINTS" id="PR00032">
    <property type="entry name" value="HTHARAC"/>
</dbReference>
<dbReference type="InterPro" id="IPR051552">
    <property type="entry name" value="HptR"/>
</dbReference>
<reference evidence="12" key="1">
    <citation type="journal article" date="2019" name="Int. J. Syst. Evol. Microbiol.">
        <title>The Global Catalogue of Microorganisms (GCM) 10K type strain sequencing project: providing services to taxonomists for standard genome sequencing and annotation.</title>
        <authorList>
            <consortium name="The Broad Institute Genomics Platform"/>
            <consortium name="The Broad Institute Genome Sequencing Center for Infectious Disease"/>
            <person name="Wu L."/>
            <person name="Ma J."/>
        </authorList>
    </citation>
    <scope>NUCLEOTIDE SEQUENCE [LARGE SCALE GENOMIC DNA]</scope>
    <source>
        <strain evidence="12">KCTC 12907</strain>
    </source>
</reference>
<dbReference type="PANTHER" id="PTHR42713:SF3">
    <property type="entry name" value="TRANSCRIPTIONAL REGULATORY PROTEIN HPTR"/>
    <property type="match status" value="1"/>
</dbReference>
<dbReference type="InterPro" id="IPR001789">
    <property type="entry name" value="Sig_transdc_resp-reg_receiver"/>
</dbReference>
<organism evidence="11 12">
    <name type="scientific">Cohnella cellulosilytica</name>
    <dbReference type="NCBI Taxonomy" id="986710"/>
    <lineage>
        <taxon>Bacteria</taxon>
        <taxon>Bacillati</taxon>
        <taxon>Bacillota</taxon>
        <taxon>Bacilli</taxon>
        <taxon>Bacillales</taxon>
        <taxon>Paenibacillaceae</taxon>
        <taxon>Cohnella</taxon>
    </lineage>
</organism>
<dbReference type="RefSeq" id="WP_378054636.1">
    <property type="nucleotide sequence ID" value="NZ_JBHMDN010000081.1"/>
</dbReference>
<evidence type="ECO:0000256" key="4">
    <source>
        <dbReference type="ARBA" id="ARBA00023012"/>
    </source>
</evidence>
<evidence type="ECO:0000313" key="11">
    <source>
        <dbReference type="EMBL" id="MFC7152992.1"/>
    </source>
</evidence>
<keyword evidence="7" id="KW-0804">Transcription</keyword>
<dbReference type="SMART" id="SM00448">
    <property type="entry name" value="REC"/>
    <property type="match status" value="1"/>
</dbReference>
<protein>
    <submittedName>
        <fullName evidence="11">Response regulator</fullName>
    </submittedName>
</protein>
<dbReference type="InterPro" id="IPR020449">
    <property type="entry name" value="Tscrpt_reg_AraC-type_HTH"/>
</dbReference>
<feature type="modified residue" description="4-aspartylphosphate" evidence="8">
    <location>
        <position position="56"/>
    </location>
</feature>
<gene>
    <name evidence="11" type="ORF">ACFQMJ_31020</name>
</gene>
<evidence type="ECO:0000256" key="3">
    <source>
        <dbReference type="ARBA" id="ARBA00022553"/>
    </source>
</evidence>
<proteinExistence type="predicted"/>
<keyword evidence="4" id="KW-0902">Two-component regulatory system</keyword>
<keyword evidence="3 8" id="KW-0597">Phosphoprotein</keyword>
<name>A0ABW2FIK3_9BACL</name>
<evidence type="ECO:0000256" key="1">
    <source>
        <dbReference type="ARBA" id="ARBA00004496"/>
    </source>
</evidence>
<dbReference type="InterPro" id="IPR009057">
    <property type="entry name" value="Homeodomain-like_sf"/>
</dbReference>
<sequence>MYRVLLVDDELEIRTGLKLKIDWPGLGYTIAGEAQDGREALALLEAEARCDLILTDIRMPVMSGLELLKQCAENYPRTKVVVLSGYDDFHFVKAALQCGAKDYLLKPVVRSELTALLVKLREELEIERAALASGDSARLALSESRSVLREQLLLEWIGGDDESRVPALQNEAKRLAMDGWLNDGAVLQIVGAEYRLPAGRLGERAEGSGLFRSAFRMLCRETLETFAWSDSAFVFCHRGYPGMAHAIVSSPNEEEAGRRMEALGKRLQANVNRYLKVEAVIGVGEPFRGTAGLRQGFLSALLAWSESRPGAVSQIVTAGEGREELGDWLPEAEKRLASALDNADAAAFAATVEAAIAADGRPMRDVAFFVLRVVLLADQVARRHRLVIPEAREWLLADAAWRHGAGAEAIPYLNGIAARVIEGIRASRTTGGASAVEAARDYIDRSYMNEIGLTQLADRFHLNPTYLSELFKKTTGSTFSDYVTQVRLGKAAELLGDPQMRLADIAELVGFANASYLSSVFKKHYGVSPNEYRQHIASPADR</sequence>
<dbReference type="Gene3D" id="1.10.10.60">
    <property type="entry name" value="Homeodomain-like"/>
    <property type="match status" value="2"/>
</dbReference>
<keyword evidence="2" id="KW-0963">Cytoplasm</keyword>
<dbReference type="SUPFAM" id="SSF46689">
    <property type="entry name" value="Homeodomain-like"/>
    <property type="match status" value="2"/>
</dbReference>
<comment type="subcellular location">
    <subcellularLocation>
        <location evidence="1">Cytoplasm</location>
    </subcellularLocation>
</comment>
<evidence type="ECO:0000256" key="2">
    <source>
        <dbReference type="ARBA" id="ARBA00022490"/>
    </source>
</evidence>
<dbReference type="PANTHER" id="PTHR42713">
    <property type="entry name" value="HISTIDINE KINASE-RELATED"/>
    <property type="match status" value="1"/>
</dbReference>
<keyword evidence="6" id="KW-0238">DNA-binding</keyword>
<feature type="domain" description="Response regulatory" evidence="10">
    <location>
        <begin position="3"/>
        <end position="121"/>
    </location>
</feature>
<dbReference type="PROSITE" id="PS00041">
    <property type="entry name" value="HTH_ARAC_FAMILY_1"/>
    <property type="match status" value="1"/>
</dbReference>
<dbReference type="Pfam" id="PF12833">
    <property type="entry name" value="HTH_18"/>
    <property type="match status" value="1"/>
</dbReference>
<dbReference type="InterPro" id="IPR018062">
    <property type="entry name" value="HTH_AraC-typ_CS"/>
</dbReference>
<dbReference type="InterPro" id="IPR011006">
    <property type="entry name" value="CheY-like_superfamily"/>
</dbReference>
<dbReference type="EMBL" id="JBHTAI010000028">
    <property type="protein sequence ID" value="MFC7152992.1"/>
    <property type="molecule type" value="Genomic_DNA"/>
</dbReference>
<dbReference type="PROSITE" id="PS50110">
    <property type="entry name" value="RESPONSE_REGULATORY"/>
    <property type="match status" value="1"/>
</dbReference>
<comment type="caution">
    <text evidence="11">The sequence shown here is derived from an EMBL/GenBank/DDBJ whole genome shotgun (WGS) entry which is preliminary data.</text>
</comment>
<evidence type="ECO:0000256" key="5">
    <source>
        <dbReference type="ARBA" id="ARBA00023015"/>
    </source>
</evidence>
<evidence type="ECO:0000256" key="7">
    <source>
        <dbReference type="ARBA" id="ARBA00023163"/>
    </source>
</evidence>
<dbReference type="Proteomes" id="UP001596378">
    <property type="component" value="Unassembled WGS sequence"/>
</dbReference>
<evidence type="ECO:0000259" key="10">
    <source>
        <dbReference type="PROSITE" id="PS50110"/>
    </source>
</evidence>
<keyword evidence="12" id="KW-1185">Reference proteome</keyword>
<evidence type="ECO:0000256" key="8">
    <source>
        <dbReference type="PROSITE-ProRule" id="PRU00169"/>
    </source>
</evidence>
<dbReference type="PROSITE" id="PS01124">
    <property type="entry name" value="HTH_ARAC_FAMILY_2"/>
    <property type="match status" value="1"/>
</dbReference>
<evidence type="ECO:0000313" key="12">
    <source>
        <dbReference type="Proteomes" id="UP001596378"/>
    </source>
</evidence>
<dbReference type="InterPro" id="IPR018060">
    <property type="entry name" value="HTH_AraC"/>
</dbReference>
<evidence type="ECO:0000259" key="9">
    <source>
        <dbReference type="PROSITE" id="PS01124"/>
    </source>
</evidence>
<feature type="domain" description="HTH araC/xylS-type" evidence="9">
    <location>
        <begin position="437"/>
        <end position="535"/>
    </location>
</feature>
<accession>A0ABW2FIK3</accession>
<dbReference type="Pfam" id="PF00072">
    <property type="entry name" value="Response_reg"/>
    <property type="match status" value="1"/>
</dbReference>
<dbReference type="SMART" id="SM00342">
    <property type="entry name" value="HTH_ARAC"/>
    <property type="match status" value="1"/>
</dbReference>
<dbReference type="SUPFAM" id="SSF52172">
    <property type="entry name" value="CheY-like"/>
    <property type="match status" value="1"/>
</dbReference>
<dbReference type="CDD" id="cd17536">
    <property type="entry name" value="REC_YesN-like"/>
    <property type="match status" value="1"/>
</dbReference>
<evidence type="ECO:0000256" key="6">
    <source>
        <dbReference type="ARBA" id="ARBA00023125"/>
    </source>
</evidence>
<dbReference type="Gene3D" id="3.40.50.2300">
    <property type="match status" value="1"/>
</dbReference>
<keyword evidence="5" id="KW-0805">Transcription regulation</keyword>